<dbReference type="Gene3D" id="3.60.21.10">
    <property type="match status" value="1"/>
</dbReference>
<evidence type="ECO:0000259" key="2">
    <source>
        <dbReference type="Pfam" id="PF00149"/>
    </source>
</evidence>
<evidence type="ECO:0000313" key="4">
    <source>
        <dbReference type="Proteomes" id="UP001275084"/>
    </source>
</evidence>
<reference evidence="3" key="1">
    <citation type="journal article" date="2023" name="Mol. Phylogenet. Evol.">
        <title>Genome-scale phylogeny and comparative genomics of the fungal order Sordariales.</title>
        <authorList>
            <person name="Hensen N."/>
            <person name="Bonometti L."/>
            <person name="Westerberg I."/>
            <person name="Brannstrom I.O."/>
            <person name="Guillou S."/>
            <person name="Cros-Aarteil S."/>
            <person name="Calhoun S."/>
            <person name="Haridas S."/>
            <person name="Kuo A."/>
            <person name="Mondo S."/>
            <person name="Pangilinan J."/>
            <person name="Riley R."/>
            <person name="LaButti K."/>
            <person name="Andreopoulos B."/>
            <person name="Lipzen A."/>
            <person name="Chen C."/>
            <person name="Yan M."/>
            <person name="Daum C."/>
            <person name="Ng V."/>
            <person name="Clum A."/>
            <person name="Steindorff A."/>
            <person name="Ohm R.A."/>
            <person name="Martin F."/>
            <person name="Silar P."/>
            <person name="Natvig D.O."/>
            <person name="Lalanne C."/>
            <person name="Gautier V."/>
            <person name="Ament-Velasquez S.L."/>
            <person name="Kruys A."/>
            <person name="Hutchinson M.I."/>
            <person name="Powell A.J."/>
            <person name="Barry K."/>
            <person name="Miller A.N."/>
            <person name="Grigoriev I.V."/>
            <person name="Debuchy R."/>
            <person name="Gladieux P."/>
            <person name="Hiltunen Thoren M."/>
            <person name="Johannesson H."/>
        </authorList>
    </citation>
    <scope>NUCLEOTIDE SEQUENCE</scope>
    <source>
        <strain evidence="3">CBS 955.72</strain>
    </source>
</reference>
<evidence type="ECO:0000313" key="3">
    <source>
        <dbReference type="EMBL" id="KAK3360551.1"/>
    </source>
</evidence>
<feature type="domain" description="Calcineurin-like phosphoesterase" evidence="2">
    <location>
        <begin position="3"/>
        <end position="212"/>
    </location>
</feature>
<dbReference type="GO" id="GO:0016787">
    <property type="term" value="F:hydrolase activity"/>
    <property type="evidence" value="ECO:0007669"/>
    <property type="project" value="InterPro"/>
</dbReference>
<comment type="caution">
    <text evidence="3">The sequence shown here is derived from an EMBL/GenBank/DDBJ whole genome shotgun (WGS) entry which is preliminary data.</text>
</comment>
<dbReference type="InterPro" id="IPR029052">
    <property type="entry name" value="Metallo-depent_PP-like"/>
</dbReference>
<dbReference type="Proteomes" id="UP001275084">
    <property type="component" value="Unassembled WGS sequence"/>
</dbReference>
<feature type="region of interest" description="Disordered" evidence="1">
    <location>
        <begin position="58"/>
        <end position="87"/>
    </location>
</feature>
<dbReference type="SUPFAM" id="SSF56300">
    <property type="entry name" value="Metallo-dependent phosphatases"/>
    <property type="match status" value="1"/>
</dbReference>
<accession>A0AAJ0HSB7</accession>
<dbReference type="InterPro" id="IPR051693">
    <property type="entry name" value="UPF0046_metallophosphoest"/>
</dbReference>
<reference evidence="3" key="2">
    <citation type="submission" date="2023-06" db="EMBL/GenBank/DDBJ databases">
        <authorList>
            <consortium name="Lawrence Berkeley National Laboratory"/>
            <person name="Haridas S."/>
            <person name="Hensen N."/>
            <person name="Bonometti L."/>
            <person name="Westerberg I."/>
            <person name="Brannstrom I.O."/>
            <person name="Guillou S."/>
            <person name="Cros-Aarteil S."/>
            <person name="Calhoun S."/>
            <person name="Kuo A."/>
            <person name="Mondo S."/>
            <person name="Pangilinan J."/>
            <person name="Riley R."/>
            <person name="Labutti K."/>
            <person name="Andreopoulos B."/>
            <person name="Lipzen A."/>
            <person name="Chen C."/>
            <person name="Yanf M."/>
            <person name="Daum C."/>
            <person name="Ng V."/>
            <person name="Clum A."/>
            <person name="Steindorff A."/>
            <person name="Ohm R."/>
            <person name="Martin F."/>
            <person name="Silar P."/>
            <person name="Natvig D."/>
            <person name="Lalanne C."/>
            <person name="Gautier V."/>
            <person name="Ament-Velasquez S.L."/>
            <person name="Kruys A."/>
            <person name="Hutchinson M.I."/>
            <person name="Powell A.J."/>
            <person name="Barry K."/>
            <person name="Miller A.N."/>
            <person name="Grigoriev I.V."/>
            <person name="Debuchy R."/>
            <person name="Gladieux P."/>
            <person name="Thoren M.H."/>
            <person name="Johannesson H."/>
        </authorList>
    </citation>
    <scope>NUCLEOTIDE SEQUENCE</scope>
    <source>
        <strain evidence="3">CBS 955.72</strain>
    </source>
</reference>
<proteinExistence type="predicted"/>
<dbReference type="EMBL" id="JAUIQD010000002">
    <property type="protein sequence ID" value="KAK3360551.1"/>
    <property type="molecule type" value="Genomic_DNA"/>
</dbReference>
<dbReference type="PANTHER" id="PTHR12905">
    <property type="entry name" value="METALLOPHOSPHOESTERASE"/>
    <property type="match status" value="1"/>
</dbReference>
<protein>
    <recommendedName>
        <fullName evidence="2">Calcineurin-like phosphoesterase domain-containing protein</fullName>
    </recommendedName>
</protein>
<dbReference type="Pfam" id="PF00149">
    <property type="entry name" value="Metallophos"/>
    <property type="match status" value="1"/>
</dbReference>
<gene>
    <name evidence="3" type="ORF">B0T25DRAFT_449199</name>
</gene>
<dbReference type="PANTHER" id="PTHR12905:SF0">
    <property type="entry name" value="CALCINEURIN-LIKE PHOSPHOESTERASE DOMAIN-CONTAINING PROTEIN"/>
    <property type="match status" value="1"/>
</dbReference>
<sequence>LPRADVVLHCGDLTKDSRSEEFERTLAMLRSIDAPLKLAIPGNHDFSLEPGYWRWTRDRSHPTQQQQHDHGSMPAQTSEAEDEDEDGADAKISWELLRRAARHDSIFLFPQGTHIFAPPLDAGGGGGARLRLFASPLTPRLGNWGFQYDRSNPRKWAIPPTTANGDGTVDVVMTHGPPSVIRDGTGMMGQGGVVAGAGCARPRVHCFGHIHGAWGAELVAWKREMDASGAGGPNSPIFGNLIDAQQSRVLASLPLASETTGGECSLGPPARVTQPHHSSLREEAGCFAVEISPDGEHAVERGAQTLFVNAAVEPWSRPRRMPWLVDMDLPVAGEEDAAAAAETMSQLLLVLETRGQDQNRLCSPSRASRVLATSGDLGGNATSPAEVGIAATSSSKSGQIRGGGSLAMVLSSSLAAEDEGWDILWGRFPSISTV</sequence>
<evidence type="ECO:0000256" key="1">
    <source>
        <dbReference type="SAM" id="MobiDB-lite"/>
    </source>
</evidence>
<feature type="non-terminal residue" evidence="3">
    <location>
        <position position="1"/>
    </location>
</feature>
<dbReference type="AlphaFoldDB" id="A0AAJ0HSB7"/>
<keyword evidence="4" id="KW-1185">Reference proteome</keyword>
<dbReference type="InterPro" id="IPR004843">
    <property type="entry name" value="Calcineurin-like_PHP"/>
</dbReference>
<feature type="compositionally biased region" description="Basic and acidic residues" evidence="1">
    <location>
        <begin position="58"/>
        <end position="71"/>
    </location>
</feature>
<name>A0AAJ0HSB7_9PEZI</name>
<organism evidence="3 4">
    <name type="scientific">Lasiosphaeria hispida</name>
    <dbReference type="NCBI Taxonomy" id="260671"/>
    <lineage>
        <taxon>Eukaryota</taxon>
        <taxon>Fungi</taxon>
        <taxon>Dikarya</taxon>
        <taxon>Ascomycota</taxon>
        <taxon>Pezizomycotina</taxon>
        <taxon>Sordariomycetes</taxon>
        <taxon>Sordariomycetidae</taxon>
        <taxon>Sordariales</taxon>
        <taxon>Lasiosphaeriaceae</taxon>
        <taxon>Lasiosphaeria</taxon>
    </lineage>
</organism>